<name>A0ABT0YSL8_9BURK</name>
<feature type="compositionally biased region" description="Gly residues" evidence="1">
    <location>
        <begin position="49"/>
        <end position="60"/>
    </location>
</feature>
<reference evidence="2" key="1">
    <citation type="submission" date="2022-05" db="EMBL/GenBank/DDBJ databases">
        <title>Schlegelella sp. nov., isolated from mangrove soil.</title>
        <authorList>
            <person name="Liu Y."/>
            <person name="Ge X."/>
            <person name="Liu W."/>
        </authorList>
    </citation>
    <scope>NUCLEOTIDE SEQUENCE</scope>
    <source>
        <strain evidence="2">S2-27</strain>
    </source>
</reference>
<dbReference type="InterPro" id="IPR014917">
    <property type="entry name" value="DUF1800"/>
</dbReference>
<evidence type="ECO:0000256" key="1">
    <source>
        <dbReference type="SAM" id="MobiDB-lite"/>
    </source>
</evidence>
<evidence type="ECO:0000313" key="3">
    <source>
        <dbReference type="Proteomes" id="UP001165541"/>
    </source>
</evidence>
<organism evidence="2 3">
    <name type="scientific">Caldimonas mangrovi</name>
    <dbReference type="NCBI Taxonomy" id="2944811"/>
    <lineage>
        <taxon>Bacteria</taxon>
        <taxon>Pseudomonadati</taxon>
        <taxon>Pseudomonadota</taxon>
        <taxon>Betaproteobacteria</taxon>
        <taxon>Burkholderiales</taxon>
        <taxon>Sphaerotilaceae</taxon>
        <taxon>Caldimonas</taxon>
    </lineage>
</organism>
<dbReference type="EMBL" id="JAMKFE010000013">
    <property type="protein sequence ID" value="MCM5681732.1"/>
    <property type="molecule type" value="Genomic_DNA"/>
</dbReference>
<dbReference type="PANTHER" id="PTHR43737">
    <property type="entry name" value="BLL7424 PROTEIN"/>
    <property type="match status" value="1"/>
</dbReference>
<dbReference type="RefSeq" id="WP_251780211.1">
    <property type="nucleotide sequence ID" value="NZ_JAMKFE010000013.1"/>
</dbReference>
<dbReference type="Pfam" id="PF08811">
    <property type="entry name" value="DUF1800"/>
    <property type="match status" value="1"/>
</dbReference>
<dbReference type="PROSITE" id="PS51257">
    <property type="entry name" value="PROKAR_LIPOPROTEIN"/>
    <property type="match status" value="1"/>
</dbReference>
<comment type="caution">
    <text evidence="2">The sequence shown here is derived from an EMBL/GenBank/DDBJ whole genome shotgun (WGS) entry which is preliminary data.</text>
</comment>
<gene>
    <name evidence="2" type="ORF">M8A51_19570</name>
</gene>
<dbReference type="PANTHER" id="PTHR43737:SF1">
    <property type="entry name" value="DUF1501 DOMAIN-CONTAINING PROTEIN"/>
    <property type="match status" value="1"/>
</dbReference>
<protein>
    <submittedName>
        <fullName evidence="2">DUF1800 domain-containing protein</fullName>
    </submittedName>
</protein>
<sequence>MKRVNTPSDAAWHRYPRPLTALCFALLLAACGGGGGGSNNGGSSPPPASGGGDIGGGTGGPASEVPQAQPTTARDAVRLADQASFGPTEALIADIRAKGAARWVALQMSAPKSRYTSGGGGEVHQYTGSGNFCDGRGDTCWRDWSSSIPLVWDFYRNAVGKPDQLRQRVAFALQQIVVVSNLEVEATYGLRNYHNALLDEAFGNYRNVLKKVALSPVMGDYLNNANNDKAAPNENFARELLQLFSIGTCELNTDGTLKGGACAPTYDNERVRAYAYALTGWTYPAGGATRWGCWPQGTNCRYYGGDMVPVAQYHDTQARQLLSGVSLPAGHAAPQALEAVLDSLMQHPNMAPFIGRQLIQHLVTSNPSPAYVQRVASAFTSGRHQGFGTGQRGDLKATVAAVLLDAEARTETPGNNAGRLREPAQVMAGVLRALSGRTDGDAFSWWWGDTLRQHVFRPPSVFNFYPPDYPVPGTGLVGPAFGIHNANGALQRINYVNYLVNWGGSAPSASVPNAVGTRVDLAGFDADATDPAKLVDRLSLLAFGQPLPANARTQVIAAVTAFAPNSDNSYLRNRVKTAVYLVFSAPQYHVIR</sequence>
<feature type="region of interest" description="Disordered" evidence="1">
    <location>
        <begin position="36"/>
        <end position="74"/>
    </location>
</feature>
<dbReference type="Proteomes" id="UP001165541">
    <property type="component" value="Unassembled WGS sequence"/>
</dbReference>
<proteinExistence type="predicted"/>
<keyword evidence="3" id="KW-1185">Reference proteome</keyword>
<evidence type="ECO:0000313" key="2">
    <source>
        <dbReference type="EMBL" id="MCM5681732.1"/>
    </source>
</evidence>
<accession>A0ABT0YSL8</accession>